<evidence type="ECO:0000313" key="4">
    <source>
        <dbReference type="Proteomes" id="UP001201812"/>
    </source>
</evidence>
<feature type="domain" description="DUF7627" evidence="2">
    <location>
        <begin position="76"/>
        <end position="306"/>
    </location>
</feature>
<dbReference type="AlphaFoldDB" id="A0AAD4NLX2"/>
<keyword evidence="4" id="KW-1185">Reference proteome</keyword>
<reference evidence="3" key="1">
    <citation type="submission" date="2022-01" db="EMBL/GenBank/DDBJ databases">
        <title>Genome Sequence Resource for Two Populations of Ditylenchus destructor, the Migratory Endoparasitic Phytonematode.</title>
        <authorList>
            <person name="Zhang H."/>
            <person name="Lin R."/>
            <person name="Xie B."/>
        </authorList>
    </citation>
    <scope>NUCLEOTIDE SEQUENCE</scope>
    <source>
        <strain evidence="3">BazhouSP</strain>
    </source>
</reference>
<evidence type="ECO:0000259" key="2">
    <source>
        <dbReference type="Pfam" id="PF24628"/>
    </source>
</evidence>
<comment type="caution">
    <text evidence="3">The sequence shown here is derived from an EMBL/GenBank/DDBJ whole genome shotgun (WGS) entry which is preliminary data.</text>
</comment>
<feature type="compositionally biased region" description="Basic and acidic residues" evidence="1">
    <location>
        <begin position="20"/>
        <end position="31"/>
    </location>
</feature>
<dbReference type="Pfam" id="PF24628">
    <property type="entry name" value="DUF7627"/>
    <property type="match status" value="1"/>
</dbReference>
<evidence type="ECO:0000256" key="1">
    <source>
        <dbReference type="SAM" id="MobiDB-lite"/>
    </source>
</evidence>
<dbReference type="EMBL" id="JAKKPZ010000001">
    <property type="protein sequence ID" value="KAI1729373.1"/>
    <property type="molecule type" value="Genomic_DNA"/>
</dbReference>
<name>A0AAD4NLX2_9BILA</name>
<dbReference type="Proteomes" id="UP001201812">
    <property type="component" value="Unassembled WGS sequence"/>
</dbReference>
<organism evidence="3 4">
    <name type="scientific">Ditylenchus destructor</name>
    <dbReference type="NCBI Taxonomy" id="166010"/>
    <lineage>
        <taxon>Eukaryota</taxon>
        <taxon>Metazoa</taxon>
        <taxon>Ecdysozoa</taxon>
        <taxon>Nematoda</taxon>
        <taxon>Chromadorea</taxon>
        <taxon>Rhabditida</taxon>
        <taxon>Tylenchina</taxon>
        <taxon>Tylenchomorpha</taxon>
        <taxon>Sphaerularioidea</taxon>
        <taxon>Anguinidae</taxon>
        <taxon>Anguininae</taxon>
        <taxon>Ditylenchus</taxon>
    </lineage>
</organism>
<protein>
    <recommendedName>
        <fullName evidence="2">DUF7627 domain-containing protein</fullName>
    </recommendedName>
</protein>
<accession>A0AAD4NLX2</accession>
<feature type="region of interest" description="Disordered" evidence="1">
    <location>
        <begin position="1"/>
        <end position="34"/>
    </location>
</feature>
<proteinExistence type="predicted"/>
<feature type="compositionally biased region" description="Low complexity" evidence="1">
    <location>
        <begin position="1"/>
        <end position="18"/>
    </location>
</feature>
<sequence length="320" mass="35836">MASPPAGRPSSSSKSCTTRKSKEPENGVEGRRNRRMMASIQSALLNGAPKPKNNNRKVLRKPSKDDLAFEDIANALERIKMADTDMSVSLADVRPYLLKNVDSFTDEEMDNLCEVFCESAALQTNSYYIVGLCGDLIGNTTFQDKMSENLRKMVTDFLSDNPERKEEQEVKNTSAFKALPEFLGQLAMNRWPRPYHRALEDSNMILFAVVNTVLGWINFIEEMANSDNDEIDPGKLNLLVKCAEGLYTFCQTGQRSIWLNFPDIFDGVYSSTKALLTSNIGLKRSFKSALLNLHLSLNKWSMSNVPKCTTVATQTISPFS</sequence>
<gene>
    <name evidence="3" type="ORF">DdX_01611</name>
</gene>
<evidence type="ECO:0000313" key="3">
    <source>
        <dbReference type="EMBL" id="KAI1729373.1"/>
    </source>
</evidence>
<dbReference type="InterPro" id="IPR056044">
    <property type="entry name" value="DUF7627"/>
</dbReference>